<dbReference type="Gene3D" id="6.10.20.40">
    <property type="entry name" value="TEA/ATTS domain"/>
    <property type="match status" value="1"/>
</dbReference>
<dbReference type="InterPro" id="IPR000818">
    <property type="entry name" value="TEA/ATTS_dom"/>
</dbReference>
<feature type="compositionally biased region" description="Basic and acidic residues" evidence="7">
    <location>
        <begin position="1"/>
        <end position="11"/>
    </location>
</feature>
<dbReference type="Pfam" id="PF01285">
    <property type="entry name" value="TEA"/>
    <property type="match status" value="1"/>
</dbReference>
<evidence type="ECO:0000256" key="7">
    <source>
        <dbReference type="SAM" id="MobiDB-lite"/>
    </source>
</evidence>
<sequence>MQSRVLQERSGNRRHGYADGSASWKRESSPVENLYSHSLGGSYFTGNVAAQLGNEKSDAQIEHETKRLLSLLKRNDKYQKYRERQPQTKKEKEQKWPDNLEEAFFRALVRWPPMGRRKQMLAGQLRGRNELVADAIERDTGEPRSRKQVSSHIQVLKNILAGQHQLLVYMSTEDLGGRKSRHSSSQFGNLRSRHASQPSSKYEPSCQTGAKSWGTVSSQNHLAYPLGHECPFAIANFALWVTDKNGRPVHHLSKLADSPRLVDSDVTDTTSWYRQFPELKFHNTEDWRHREVLLCDATIKIMSEIKAESHLHVELDLNSAGDLSAYGTMQCRTQFYDKGVIAEQRDKADRPTKETRANFEFDRANNRALIPFGSKFWVTRMFNQTVKLKKAEDQEARRKIDIRNREELQYLTAAQDIYGIDDETGESHCLLTILWRFSQARSNDAGTMTWRMVNFMLEEEQSWARAEEMATQDLFASTVASSTSIYPSLPLDFGHQSFGSQPPHLDLEALCGTALEGMNDFSNPDSATAPSMATDYSQTHSLPSLAHSQDTALSHHHEYQDANEIDFGSGHINLCLEPAINLGAYESQGTCASTGAPLNPLASLEHTAHDNVFADFNIEDALASCYPTKPTWPYHDVVSRFEGMAEQTQSFLDQGTHAQDLAGHGVLRDGQMNQALWKLQTGFADDAIVGADARMKDQWPGHAILELIERDQRSRDDKSQAL</sequence>
<feature type="compositionally biased region" description="Polar residues" evidence="7">
    <location>
        <begin position="183"/>
        <end position="207"/>
    </location>
</feature>
<feature type="domain" description="TEA" evidence="8">
    <location>
        <begin position="89"/>
        <end position="163"/>
    </location>
</feature>
<evidence type="ECO:0000256" key="5">
    <source>
        <dbReference type="ARBA" id="ARBA00023242"/>
    </source>
</evidence>
<evidence type="ECO:0000256" key="2">
    <source>
        <dbReference type="ARBA" id="ARBA00008421"/>
    </source>
</evidence>
<gene>
    <name evidence="9" type="ORF">EJ04DRAFT_561822</name>
</gene>
<dbReference type="PANTHER" id="PTHR11834">
    <property type="entry name" value="TRANSCRIPTIONAL ENHANCER FACTOR TEF RELATED"/>
    <property type="match status" value="1"/>
</dbReference>
<dbReference type="PANTHER" id="PTHR11834:SF0">
    <property type="entry name" value="PROTEIN SCALLOPED"/>
    <property type="match status" value="1"/>
</dbReference>
<evidence type="ECO:0000256" key="6">
    <source>
        <dbReference type="PROSITE-ProRule" id="PRU00505"/>
    </source>
</evidence>
<dbReference type="Proteomes" id="UP000799444">
    <property type="component" value="Unassembled WGS sequence"/>
</dbReference>
<reference evidence="9" key="1">
    <citation type="journal article" date="2020" name="Stud. Mycol.">
        <title>101 Dothideomycetes genomes: a test case for predicting lifestyles and emergence of pathogens.</title>
        <authorList>
            <person name="Haridas S."/>
            <person name="Albert R."/>
            <person name="Binder M."/>
            <person name="Bloem J."/>
            <person name="Labutti K."/>
            <person name="Salamov A."/>
            <person name="Andreopoulos B."/>
            <person name="Baker S."/>
            <person name="Barry K."/>
            <person name="Bills G."/>
            <person name="Bluhm B."/>
            <person name="Cannon C."/>
            <person name="Castanera R."/>
            <person name="Culley D."/>
            <person name="Daum C."/>
            <person name="Ezra D."/>
            <person name="Gonzalez J."/>
            <person name="Henrissat B."/>
            <person name="Kuo A."/>
            <person name="Liang C."/>
            <person name="Lipzen A."/>
            <person name="Lutzoni F."/>
            <person name="Magnuson J."/>
            <person name="Mondo S."/>
            <person name="Nolan M."/>
            <person name="Ohm R."/>
            <person name="Pangilinan J."/>
            <person name="Park H.-J."/>
            <person name="Ramirez L."/>
            <person name="Alfaro M."/>
            <person name="Sun H."/>
            <person name="Tritt A."/>
            <person name="Yoshinaga Y."/>
            <person name="Zwiers L.-H."/>
            <person name="Turgeon B."/>
            <person name="Goodwin S."/>
            <person name="Spatafora J."/>
            <person name="Crous P."/>
            <person name="Grigoriev I."/>
        </authorList>
    </citation>
    <scope>NUCLEOTIDE SEQUENCE</scope>
    <source>
        <strain evidence="9">CBS 125425</strain>
    </source>
</reference>
<dbReference type="GO" id="GO:0000981">
    <property type="term" value="F:DNA-binding transcription factor activity, RNA polymerase II-specific"/>
    <property type="evidence" value="ECO:0007669"/>
    <property type="project" value="TreeGrafter"/>
</dbReference>
<protein>
    <recommendedName>
        <fullName evidence="8">TEA domain-containing protein</fullName>
    </recommendedName>
</protein>
<keyword evidence="4" id="KW-0804">Transcription</keyword>
<dbReference type="EMBL" id="ML996118">
    <property type="protein sequence ID" value="KAF2737179.1"/>
    <property type="molecule type" value="Genomic_DNA"/>
</dbReference>
<evidence type="ECO:0000313" key="10">
    <source>
        <dbReference type="Proteomes" id="UP000799444"/>
    </source>
</evidence>
<evidence type="ECO:0000313" key="9">
    <source>
        <dbReference type="EMBL" id="KAF2737179.1"/>
    </source>
</evidence>
<dbReference type="InterPro" id="IPR050937">
    <property type="entry name" value="TEC1_TEAD_TF"/>
</dbReference>
<accession>A0A9P4R5P8</accession>
<keyword evidence="5" id="KW-0539">Nucleus</keyword>
<keyword evidence="10" id="KW-1185">Reference proteome</keyword>
<name>A0A9P4R5P8_9PLEO</name>
<proteinExistence type="inferred from homology"/>
<dbReference type="InterPro" id="IPR038096">
    <property type="entry name" value="TEA/ATTS_sf"/>
</dbReference>
<dbReference type="GO" id="GO:0005634">
    <property type="term" value="C:nucleus"/>
    <property type="evidence" value="ECO:0007669"/>
    <property type="project" value="UniProtKB-SubCell"/>
</dbReference>
<organism evidence="9 10">
    <name type="scientific">Polyplosphaeria fusca</name>
    <dbReference type="NCBI Taxonomy" id="682080"/>
    <lineage>
        <taxon>Eukaryota</taxon>
        <taxon>Fungi</taxon>
        <taxon>Dikarya</taxon>
        <taxon>Ascomycota</taxon>
        <taxon>Pezizomycotina</taxon>
        <taxon>Dothideomycetes</taxon>
        <taxon>Pleosporomycetidae</taxon>
        <taxon>Pleosporales</taxon>
        <taxon>Tetraplosphaeriaceae</taxon>
        <taxon>Polyplosphaeria</taxon>
    </lineage>
</organism>
<dbReference type="PRINTS" id="PR00065">
    <property type="entry name" value="TEADOMAIN"/>
</dbReference>
<comment type="similarity">
    <text evidence="2">Belongs to the TEC1 family.</text>
</comment>
<dbReference type="GO" id="GO:0000978">
    <property type="term" value="F:RNA polymerase II cis-regulatory region sequence-specific DNA binding"/>
    <property type="evidence" value="ECO:0007669"/>
    <property type="project" value="TreeGrafter"/>
</dbReference>
<dbReference type="SMART" id="SM00426">
    <property type="entry name" value="TEA"/>
    <property type="match status" value="1"/>
</dbReference>
<evidence type="ECO:0000259" key="8">
    <source>
        <dbReference type="PROSITE" id="PS51088"/>
    </source>
</evidence>
<comment type="caution">
    <text evidence="9">The sequence shown here is derived from an EMBL/GenBank/DDBJ whole genome shotgun (WGS) entry which is preliminary data.</text>
</comment>
<feature type="DNA-binding region" description="TEA" evidence="6">
    <location>
        <begin position="89"/>
        <end position="163"/>
    </location>
</feature>
<dbReference type="AlphaFoldDB" id="A0A9P4R5P8"/>
<dbReference type="GO" id="GO:0005667">
    <property type="term" value="C:transcription regulator complex"/>
    <property type="evidence" value="ECO:0007669"/>
    <property type="project" value="TreeGrafter"/>
</dbReference>
<feature type="region of interest" description="Disordered" evidence="7">
    <location>
        <begin position="1"/>
        <end position="30"/>
    </location>
</feature>
<comment type="subcellular location">
    <subcellularLocation>
        <location evidence="1">Nucleus</location>
    </subcellularLocation>
</comment>
<feature type="region of interest" description="Disordered" evidence="7">
    <location>
        <begin position="177"/>
        <end position="207"/>
    </location>
</feature>
<evidence type="ECO:0000256" key="1">
    <source>
        <dbReference type="ARBA" id="ARBA00004123"/>
    </source>
</evidence>
<dbReference type="OrthoDB" id="10006572at2759"/>
<evidence type="ECO:0000256" key="4">
    <source>
        <dbReference type="ARBA" id="ARBA00023163"/>
    </source>
</evidence>
<dbReference type="PROSITE" id="PS51088">
    <property type="entry name" value="TEA_2"/>
    <property type="match status" value="1"/>
</dbReference>
<evidence type="ECO:0000256" key="3">
    <source>
        <dbReference type="ARBA" id="ARBA00023015"/>
    </source>
</evidence>
<keyword evidence="3" id="KW-0805">Transcription regulation</keyword>